<feature type="non-terminal residue" evidence="2">
    <location>
        <position position="1"/>
    </location>
</feature>
<keyword evidence="3" id="KW-1185">Reference proteome</keyword>
<feature type="compositionally biased region" description="Pro residues" evidence="1">
    <location>
        <begin position="1"/>
        <end position="11"/>
    </location>
</feature>
<comment type="caution">
    <text evidence="2">The sequence shown here is derived from an EMBL/GenBank/DDBJ whole genome shotgun (WGS) entry which is preliminary data.</text>
</comment>
<protein>
    <submittedName>
        <fullName evidence="2">Uncharacterized protein</fullName>
    </submittedName>
</protein>
<sequence>PPRSRIPPAKPLPASRNSTLGIINLHSIE</sequence>
<reference evidence="2 3" key="1">
    <citation type="journal article" date="2018" name="Front. Plant Sci.">
        <title>Red Clover (Trifolium pratense) and Zigzag Clover (T. medium) - A Picture of Genomic Similarities and Differences.</title>
        <authorList>
            <person name="Dluhosova J."/>
            <person name="Istvanek J."/>
            <person name="Nedelnik J."/>
            <person name="Repkova J."/>
        </authorList>
    </citation>
    <scope>NUCLEOTIDE SEQUENCE [LARGE SCALE GENOMIC DNA]</scope>
    <source>
        <strain evidence="3">cv. 10/8</strain>
        <tissue evidence="2">Leaf</tissue>
    </source>
</reference>
<evidence type="ECO:0000313" key="2">
    <source>
        <dbReference type="EMBL" id="MCI68178.1"/>
    </source>
</evidence>
<evidence type="ECO:0000256" key="1">
    <source>
        <dbReference type="SAM" id="MobiDB-lite"/>
    </source>
</evidence>
<organism evidence="2 3">
    <name type="scientific">Trifolium medium</name>
    <dbReference type="NCBI Taxonomy" id="97028"/>
    <lineage>
        <taxon>Eukaryota</taxon>
        <taxon>Viridiplantae</taxon>
        <taxon>Streptophyta</taxon>
        <taxon>Embryophyta</taxon>
        <taxon>Tracheophyta</taxon>
        <taxon>Spermatophyta</taxon>
        <taxon>Magnoliopsida</taxon>
        <taxon>eudicotyledons</taxon>
        <taxon>Gunneridae</taxon>
        <taxon>Pentapetalae</taxon>
        <taxon>rosids</taxon>
        <taxon>fabids</taxon>
        <taxon>Fabales</taxon>
        <taxon>Fabaceae</taxon>
        <taxon>Papilionoideae</taxon>
        <taxon>50 kb inversion clade</taxon>
        <taxon>NPAAA clade</taxon>
        <taxon>Hologalegina</taxon>
        <taxon>IRL clade</taxon>
        <taxon>Trifolieae</taxon>
        <taxon>Trifolium</taxon>
    </lineage>
</organism>
<name>A0A392U520_9FABA</name>
<dbReference type="EMBL" id="LXQA010731962">
    <property type="protein sequence ID" value="MCI68178.1"/>
    <property type="molecule type" value="Genomic_DNA"/>
</dbReference>
<accession>A0A392U520</accession>
<proteinExistence type="predicted"/>
<dbReference type="Proteomes" id="UP000265520">
    <property type="component" value="Unassembled WGS sequence"/>
</dbReference>
<dbReference type="AlphaFoldDB" id="A0A392U520"/>
<feature type="region of interest" description="Disordered" evidence="1">
    <location>
        <begin position="1"/>
        <end position="20"/>
    </location>
</feature>
<evidence type="ECO:0000313" key="3">
    <source>
        <dbReference type="Proteomes" id="UP000265520"/>
    </source>
</evidence>